<evidence type="ECO:0000313" key="1">
    <source>
        <dbReference type="EMBL" id="MPN58882.1"/>
    </source>
</evidence>
<reference evidence="1" key="1">
    <citation type="submission" date="2019-08" db="EMBL/GenBank/DDBJ databases">
        <authorList>
            <person name="Kucharzyk K."/>
            <person name="Murdoch R.W."/>
            <person name="Higgins S."/>
            <person name="Loffler F."/>
        </authorList>
    </citation>
    <scope>NUCLEOTIDE SEQUENCE</scope>
</reference>
<accession>A0A645J6X6</accession>
<protein>
    <submittedName>
        <fullName evidence="1">Uncharacterized protein</fullName>
    </submittedName>
</protein>
<name>A0A645J6X6_9ZZZZ</name>
<gene>
    <name evidence="1" type="ORF">SDC9_206598</name>
</gene>
<sequence>MKSVVKDVSDVNGMRHVLRRTCKFRWYHVKRPLTGCFFCKEGFLNVKFKFTGD</sequence>
<comment type="caution">
    <text evidence="1">The sequence shown here is derived from an EMBL/GenBank/DDBJ whole genome shotgun (WGS) entry which is preliminary data.</text>
</comment>
<organism evidence="1">
    <name type="scientific">bioreactor metagenome</name>
    <dbReference type="NCBI Taxonomy" id="1076179"/>
    <lineage>
        <taxon>unclassified sequences</taxon>
        <taxon>metagenomes</taxon>
        <taxon>ecological metagenomes</taxon>
    </lineage>
</organism>
<dbReference type="EMBL" id="VSSQ01132186">
    <property type="protein sequence ID" value="MPN58882.1"/>
    <property type="molecule type" value="Genomic_DNA"/>
</dbReference>
<proteinExistence type="predicted"/>
<dbReference type="AlphaFoldDB" id="A0A645J6X6"/>